<keyword evidence="6" id="KW-0560">Oxidoreductase</keyword>
<sequence>MQKITLYTTFISLFLVLVVLRRRGRRPYPPGPKGWPIIGDLKALEPKTKDSPPGLKYRWERYVDWSRQYNSPDIVSVPVFGERMIILNTKKAVDELLEKRSAKYSDRPGTFFEWSDAHGMRAIGPRAMPQYYDIQRAATDALIQKLTTNPEDFYEHIRQHSGSTVLKITYGYELQSSMATDPYVELATKAMQGLSETSIPGTFLVDFFPALKYIPEWLPGGGFKKRARVWKKETYELRDQPWEWFKSALANGTADPSVATRMLENLASSETVTSDRDREMMEEAIKNSAGISYFAGADTTVSFMLSFILNMIYHPDVQARAQAEIDSLVASSARLPDFGDQDKLPYVDAVIAEVLRHQPVAPYAIAHAAEEDDMYEGYWIPKGSTVVGNAWAVLHDEDVYGAEPMKFDPDRFIPKEGGNIPPHPEKYAFGFGRRSVATCFFAYCLLEPLLLRDRICPGRYLALNSAWLATTHILANFTITAAEGKEAPVVEYNDGLVR</sequence>
<dbReference type="PRINTS" id="PR00463">
    <property type="entry name" value="EP450I"/>
</dbReference>
<comment type="caution">
    <text evidence="10">The sequence shown here is derived from an EMBL/GenBank/DDBJ whole genome shotgun (WGS) entry which is preliminary data.</text>
</comment>
<dbReference type="CDD" id="cd11065">
    <property type="entry name" value="CYP64-like"/>
    <property type="match status" value="1"/>
</dbReference>
<evidence type="ECO:0000256" key="8">
    <source>
        <dbReference type="ARBA" id="ARBA00023033"/>
    </source>
</evidence>
<organism evidence="10 11">
    <name type="scientific">Marasmius tenuissimus</name>
    <dbReference type="NCBI Taxonomy" id="585030"/>
    <lineage>
        <taxon>Eukaryota</taxon>
        <taxon>Fungi</taxon>
        <taxon>Dikarya</taxon>
        <taxon>Basidiomycota</taxon>
        <taxon>Agaricomycotina</taxon>
        <taxon>Agaricomycetes</taxon>
        <taxon>Agaricomycetidae</taxon>
        <taxon>Agaricales</taxon>
        <taxon>Marasmiineae</taxon>
        <taxon>Marasmiaceae</taxon>
        <taxon>Marasmius</taxon>
    </lineage>
</organism>
<evidence type="ECO:0000313" key="10">
    <source>
        <dbReference type="EMBL" id="KAL0067942.1"/>
    </source>
</evidence>
<dbReference type="InterPro" id="IPR050364">
    <property type="entry name" value="Cytochrome_P450_fung"/>
</dbReference>
<keyword evidence="11" id="KW-1185">Reference proteome</keyword>
<keyword evidence="4" id="KW-0349">Heme</keyword>
<evidence type="ECO:0000256" key="5">
    <source>
        <dbReference type="ARBA" id="ARBA00022723"/>
    </source>
</evidence>
<dbReference type="InterPro" id="IPR001128">
    <property type="entry name" value="Cyt_P450"/>
</dbReference>
<feature type="signal peptide" evidence="9">
    <location>
        <begin position="1"/>
        <end position="21"/>
    </location>
</feature>
<dbReference type="Pfam" id="PF00067">
    <property type="entry name" value="p450"/>
    <property type="match status" value="1"/>
</dbReference>
<comment type="similarity">
    <text evidence="3">Belongs to the cytochrome P450 family.</text>
</comment>
<reference evidence="10 11" key="1">
    <citation type="submission" date="2024-05" db="EMBL/GenBank/DDBJ databases">
        <title>A draft genome resource for the thread blight pathogen Marasmius tenuissimus strain MS-2.</title>
        <authorList>
            <person name="Yulfo-Soto G.E."/>
            <person name="Baruah I.K."/>
            <person name="Amoako-Attah I."/>
            <person name="Bukari Y."/>
            <person name="Meinhardt L.W."/>
            <person name="Bailey B.A."/>
            <person name="Cohen S.P."/>
        </authorList>
    </citation>
    <scope>NUCLEOTIDE SEQUENCE [LARGE SCALE GENOMIC DNA]</scope>
    <source>
        <strain evidence="10 11">MS-2</strain>
    </source>
</reference>
<evidence type="ECO:0000256" key="6">
    <source>
        <dbReference type="ARBA" id="ARBA00023002"/>
    </source>
</evidence>
<accession>A0ABR3A3J1</accession>
<evidence type="ECO:0000256" key="2">
    <source>
        <dbReference type="ARBA" id="ARBA00005179"/>
    </source>
</evidence>
<dbReference type="EMBL" id="JBBXMP010000022">
    <property type="protein sequence ID" value="KAL0067942.1"/>
    <property type="molecule type" value="Genomic_DNA"/>
</dbReference>
<keyword evidence="9" id="KW-0732">Signal</keyword>
<dbReference type="Gene3D" id="1.10.630.10">
    <property type="entry name" value="Cytochrome P450"/>
    <property type="match status" value="1"/>
</dbReference>
<evidence type="ECO:0000256" key="1">
    <source>
        <dbReference type="ARBA" id="ARBA00001971"/>
    </source>
</evidence>
<name>A0ABR3A3J1_9AGAR</name>
<evidence type="ECO:0000256" key="7">
    <source>
        <dbReference type="ARBA" id="ARBA00023004"/>
    </source>
</evidence>
<keyword evidence="7" id="KW-0408">Iron</keyword>
<gene>
    <name evidence="10" type="ORF">AAF712_005111</name>
</gene>
<keyword evidence="5" id="KW-0479">Metal-binding</keyword>
<dbReference type="SUPFAM" id="SSF48264">
    <property type="entry name" value="Cytochrome P450"/>
    <property type="match status" value="1"/>
</dbReference>
<evidence type="ECO:0000256" key="3">
    <source>
        <dbReference type="ARBA" id="ARBA00010617"/>
    </source>
</evidence>
<evidence type="ECO:0000256" key="9">
    <source>
        <dbReference type="SAM" id="SignalP"/>
    </source>
</evidence>
<keyword evidence="8" id="KW-0503">Monooxygenase</keyword>
<dbReference type="PANTHER" id="PTHR46300">
    <property type="entry name" value="P450, PUTATIVE (EUROFUNG)-RELATED-RELATED"/>
    <property type="match status" value="1"/>
</dbReference>
<protein>
    <recommendedName>
        <fullName evidence="12">Cytochrome P450</fullName>
    </recommendedName>
</protein>
<evidence type="ECO:0000256" key="4">
    <source>
        <dbReference type="ARBA" id="ARBA00022617"/>
    </source>
</evidence>
<dbReference type="Proteomes" id="UP001437256">
    <property type="component" value="Unassembled WGS sequence"/>
</dbReference>
<evidence type="ECO:0000313" key="11">
    <source>
        <dbReference type="Proteomes" id="UP001437256"/>
    </source>
</evidence>
<dbReference type="PANTHER" id="PTHR46300:SF7">
    <property type="entry name" value="P450, PUTATIVE (EUROFUNG)-RELATED"/>
    <property type="match status" value="1"/>
</dbReference>
<proteinExistence type="inferred from homology"/>
<feature type="chain" id="PRO_5046655789" description="Cytochrome P450" evidence="9">
    <location>
        <begin position="22"/>
        <end position="498"/>
    </location>
</feature>
<dbReference type="InterPro" id="IPR036396">
    <property type="entry name" value="Cyt_P450_sf"/>
</dbReference>
<evidence type="ECO:0008006" key="12">
    <source>
        <dbReference type="Google" id="ProtNLM"/>
    </source>
</evidence>
<dbReference type="InterPro" id="IPR002401">
    <property type="entry name" value="Cyt_P450_E_grp-I"/>
</dbReference>
<comment type="cofactor">
    <cofactor evidence="1">
        <name>heme</name>
        <dbReference type="ChEBI" id="CHEBI:30413"/>
    </cofactor>
</comment>
<comment type="pathway">
    <text evidence="2">Secondary metabolite biosynthesis.</text>
</comment>